<dbReference type="CDD" id="cd01285">
    <property type="entry name" value="nucleoside_deaminase"/>
    <property type="match status" value="1"/>
</dbReference>
<accession>A0A7M2RIR6</accession>
<evidence type="ECO:0000256" key="1">
    <source>
        <dbReference type="ARBA" id="ARBA00022723"/>
    </source>
</evidence>
<dbReference type="RefSeq" id="WP_193736281.1">
    <property type="nucleotide sequence ID" value="NZ_CP063304.1"/>
</dbReference>
<proteinExistence type="predicted"/>
<dbReference type="AlphaFoldDB" id="A0A7M2RIR6"/>
<dbReference type="PROSITE" id="PS00903">
    <property type="entry name" value="CYT_DCMP_DEAMINASES_1"/>
    <property type="match status" value="1"/>
</dbReference>
<evidence type="ECO:0000259" key="3">
    <source>
        <dbReference type="PROSITE" id="PS51747"/>
    </source>
</evidence>
<sequence length="181" mass="20633">MKFIREYEDKTTRLEDLKPYEETLLRRVIEICQEAKEKGNHPFGCLLADENGKILMEQGNEEVTGGGDCTAHAESLLMRRASQLYSKEEMKHLTMYNCGEPCAMCAGAIYWGNLGRIVMIARESKLKEYTGDDIRNPTLDLPAQVVFASGQKNIEVVGPILELEDDFLKLHENYWKPSNKN</sequence>
<dbReference type="PROSITE" id="PS51747">
    <property type="entry name" value="CYT_DCMP_DEAMINASES_2"/>
    <property type="match status" value="1"/>
</dbReference>
<dbReference type="GO" id="GO:0016787">
    <property type="term" value="F:hydrolase activity"/>
    <property type="evidence" value="ECO:0007669"/>
    <property type="project" value="InterPro"/>
</dbReference>
<dbReference type="PANTHER" id="PTHR11079">
    <property type="entry name" value="CYTOSINE DEAMINASE FAMILY MEMBER"/>
    <property type="match status" value="1"/>
</dbReference>
<dbReference type="EMBL" id="CP063304">
    <property type="protein sequence ID" value="QOV19961.1"/>
    <property type="molecule type" value="Genomic_DNA"/>
</dbReference>
<keyword evidence="2" id="KW-0862">Zinc</keyword>
<dbReference type="Gene3D" id="3.40.140.10">
    <property type="entry name" value="Cytidine Deaminase, domain 2"/>
    <property type="match status" value="1"/>
</dbReference>
<name>A0A7M2RIR6_9FIRM</name>
<gene>
    <name evidence="4" type="ORF">INP51_03085</name>
</gene>
<dbReference type="KEGG" id="bliq:INP51_03085"/>
<dbReference type="Pfam" id="PF00383">
    <property type="entry name" value="dCMP_cyt_deam_1"/>
    <property type="match status" value="1"/>
</dbReference>
<keyword evidence="1" id="KW-0479">Metal-binding</keyword>
<dbReference type="SUPFAM" id="SSF53927">
    <property type="entry name" value="Cytidine deaminase-like"/>
    <property type="match status" value="1"/>
</dbReference>
<dbReference type="PANTHER" id="PTHR11079:SF179">
    <property type="entry name" value="TRNA(ADENINE(34)) DEAMINASE, CHLOROPLASTIC"/>
    <property type="match status" value="1"/>
</dbReference>
<dbReference type="Proteomes" id="UP000593601">
    <property type="component" value="Chromosome"/>
</dbReference>
<evidence type="ECO:0000256" key="2">
    <source>
        <dbReference type="ARBA" id="ARBA00022833"/>
    </source>
</evidence>
<feature type="domain" description="CMP/dCMP-type deaminase" evidence="3">
    <location>
        <begin position="19"/>
        <end position="133"/>
    </location>
</feature>
<keyword evidence="5" id="KW-1185">Reference proteome</keyword>
<dbReference type="InterPro" id="IPR016192">
    <property type="entry name" value="APOBEC/CMP_deaminase_Zn-bd"/>
</dbReference>
<organism evidence="4 5">
    <name type="scientific">Blautia liquoris</name>
    <dbReference type="NCBI Taxonomy" id="2779518"/>
    <lineage>
        <taxon>Bacteria</taxon>
        <taxon>Bacillati</taxon>
        <taxon>Bacillota</taxon>
        <taxon>Clostridia</taxon>
        <taxon>Lachnospirales</taxon>
        <taxon>Lachnospiraceae</taxon>
        <taxon>Blautia</taxon>
    </lineage>
</organism>
<dbReference type="GO" id="GO:0008270">
    <property type="term" value="F:zinc ion binding"/>
    <property type="evidence" value="ECO:0007669"/>
    <property type="project" value="InterPro"/>
</dbReference>
<protein>
    <submittedName>
        <fullName evidence="4">Nucleoside deaminase</fullName>
    </submittedName>
</protein>
<dbReference type="InterPro" id="IPR016193">
    <property type="entry name" value="Cytidine_deaminase-like"/>
</dbReference>
<evidence type="ECO:0000313" key="5">
    <source>
        <dbReference type="Proteomes" id="UP000593601"/>
    </source>
</evidence>
<reference evidence="4 5" key="1">
    <citation type="submission" date="2020-10" db="EMBL/GenBank/DDBJ databases">
        <title>Blautia liquoris sp.nov., isolated from the mud in a fermentation cellar used for the production of Chinese strong-flavoured liquor.</title>
        <authorList>
            <person name="Lu L."/>
        </authorList>
    </citation>
    <scope>NUCLEOTIDE SEQUENCE [LARGE SCALE GENOMIC DNA]</scope>
    <source>
        <strain evidence="4 5">LZLJ-3</strain>
    </source>
</reference>
<dbReference type="InterPro" id="IPR002125">
    <property type="entry name" value="CMP_dCMP_dom"/>
</dbReference>
<evidence type="ECO:0000313" key="4">
    <source>
        <dbReference type="EMBL" id="QOV19961.1"/>
    </source>
</evidence>